<dbReference type="PROSITE" id="PS50850">
    <property type="entry name" value="MFS"/>
    <property type="match status" value="1"/>
</dbReference>
<keyword evidence="4 5" id="KW-0472">Membrane</keyword>
<evidence type="ECO:0000259" key="6">
    <source>
        <dbReference type="PROSITE" id="PS50850"/>
    </source>
</evidence>
<dbReference type="eggNOG" id="KOG0255">
    <property type="taxonomic scope" value="Eukaryota"/>
</dbReference>
<keyword evidence="2 5" id="KW-0812">Transmembrane</keyword>
<proteinExistence type="predicted"/>
<keyword evidence="8" id="KW-1185">Reference proteome</keyword>
<dbReference type="InParanoid" id="H2YM53"/>
<dbReference type="AlphaFoldDB" id="H2YM53"/>
<evidence type="ECO:0000256" key="3">
    <source>
        <dbReference type="ARBA" id="ARBA00022989"/>
    </source>
</evidence>
<feature type="transmembrane region" description="Helical" evidence="5">
    <location>
        <begin position="47"/>
        <end position="68"/>
    </location>
</feature>
<reference evidence="7" key="2">
    <citation type="submission" date="2025-08" db="UniProtKB">
        <authorList>
            <consortium name="Ensembl"/>
        </authorList>
    </citation>
    <scope>IDENTIFICATION</scope>
</reference>
<dbReference type="STRING" id="51511.ENSCSAVP00000006405"/>
<reference evidence="8" key="1">
    <citation type="submission" date="2003-08" db="EMBL/GenBank/DDBJ databases">
        <authorList>
            <person name="Birren B."/>
            <person name="Nusbaum C."/>
            <person name="Abebe A."/>
            <person name="Abouelleil A."/>
            <person name="Adekoya E."/>
            <person name="Ait-zahra M."/>
            <person name="Allen N."/>
            <person name="Allen T."/>
            <person name="An P."/>
            <person name="Anderson M."/>
            <person name="Anderson S."/>
            <person name="Arachchi H."/>
            <person name="Armbruster J."/>
            <person name="Bachantsang P."/>
            <person name="Baldwin J."/>
            <person name="Barry A."/>
            <person name="Bayul T."/>
            <person name="Blitshsteyn B."/>
            <person name="Bloom T."/>
            <person name="Blye J."/>
            <person name="Boguslavskiy L."/>
            <person name="Borowsky M."/>
            <person name="Boukhgalter B."/>
            <person name="Brunache A."/>
            <person name="Butler J."/>
            <person name="Calixte N."/>
            <person name="Calvo S."/>
            <person name="Camarata J."/>
            <person name="Campo K."/>
            <person name="Chang J."/>
            <person name="Cheshatsang Y."/>
            <person name="Citroen M."/>
            <person name="Collymore A."/>
            <person name="Considine T."/>
            <person name="Cook A."/>
            <person name="Cooke P."/>
            <person name="Corum B."/>
            <person name="Cuomo C."/>
            <person name="David R."/>
            <person name="Dawoe T."/>
            <person name="Degray S."/>
            <person name="Dodge S."/>
            <person name="Dooley K."/>
            <person name="Dorje P."/>
            <person name="Dorjee K."/>
            <person name="Dorris L."/>
            <person name="Duffey N."/>
            <person name="Dupes A."/>
            <person name="Elkins T."/>
            <person name="Engels R."/>
            <person name="Erickson J."/>
            <person name="Farina A."/>
            <person name="Faro S."/>
            <person name="Ferreira P."/>
            <person name="Fischer H."/>
            <person name="Fitzgerald M."/>
            <person name="Foley K."/>
            <person name="Gage D."/>
            <person name="Galagan J."/>
            <person name="Gearin G."/>
            <person name="Gnerre S."/>
            <person name="Gnirke A."/>
            <person name="Goyette A."/>
            <person name="Graham J."/>
            <person name="Grandbois E."/>
            <person name="Gyaltsen K."/>
            <person name="Hafez N."/>
            <person name="Hagopian D."/>
            <person name="Hagos B."/>
            <person name="Hall J."/>
            <person name="Hatcher B."/>
            <person name="Heller A."/>
            <person name="Higgins H."/>
            <person name="Honan T."/>
            <person name="Horn A."/>
            <person name="Houde N."/>
            <person name="Hughes L."/>
            <person name="Hulme W."/>
            <person name="Husby E."/>
            <person name="Iliev I."/>
            <person name="Jaffe D."/>
            <person name="Jones C."/>
            <person name="Kamal M."/>
            <person name="Kamat A."/>
            <person name="Kamvysselis M."/>
            <person name="Karlsson E."/>
            <person name="Kells C."/>
            <person name="Kieu A."/>
            <person name="Kisner P."/>
            <person name="Kodira C."/>
            <person name="Kulbokas E."/>
            <person name="Labutti K."/>
            <person name="Lama D."/>
            <person name="Landers T."/>
            <person name="Leger J."/>
            <person name="Levine S."/>
            <person name="Lewis D."/>
            <person name="Lewis T."/>
            <person name="Lindblad-toh K."/>
            <person name="Liu X."/>
            <person name="Lokyitsang T."/>
            <person name="Lokyitsang Y."/>
            <person name="Lucien O."/>
            <person name="Lui A."/>
            <person name="Ma L.J."/>
            <person name="Mabbitt R."/>
            <person name="Macdonald J."/>
            <person name="Maclean C."/>
            <person name="Major J."/>
            <person name="Manning J."/>
            <person name="Marabella R."/>
            <person name="Maru K."/>
            <person name="Matthews C."/>
            <person name="Mauceli E."/>
            <person name="Mccarthy M."/>
            <person name="Mcdonough S."/>
            <person name="Mcghee T."/>
            <person name="Meldrim J."/>
            <person name="Meneus L."/>
            <person name="Mesirov J."/>
            <person name="Mihalev A."/>
            <person name="Mihova T."/>
            <person name="Mikkelsen T."/>
            <person name="Mlenga V."/>
            <person name="Moru K."/>
            <person name="Mozes J."/>
            <person name="Mulrain L."/>
            <person name="Munson G."/>
            <person name="Naylor J."/>
            <person name="Newes C."/>
            <person name="Nguyen C."/>
            <person name="Nguyen N."/>
            <person name="Nguyen T."/>
            <person name="Nicol R."/>
            <person name="Nielsen C."/>
            <person name="Nizzari M."/>
            <person name="Norbu C."/>
            <person name="Norbu N."/>
            <person name="O'donnell P."/>
            <person name="Okoawo O."/>
            <person name="O'leary S."/>
            <person name="Omotosho B."/>
            <person name="O'neill K."/>
            <person name="Osman S."/>
            <person name="Parker S."/>
            <person name="Perrin D."/>
            <person name="Phunkhang P."/>
            <person name="Piqani B."/>
            <person name="Purcell S."/>
            <person name="Rachupka T."/>
            <person name="Ramasamy U."/>
            <person name="Rameau R."/>
            <person name="Ray V."/>
            <person name="Raymond C."/>
            <person name="Retta R."/>
            <person name="Richardson S."/>
            <person name="Rise C."/>
            <person name="Rodriguez J."/>
            <person name="Rogers J."/>
            <person name="Rogov P."/>
            <person name="Rutman M."/>
            <person name="Schupbach R."/>
            <person name="Seaman C."/>
            <person name="Settipalli S."/>
            <person name="Sharpe T."/>
            <person name="Sheridan J."/>
            <person name="Sherpa N."/>
            <person name="Shi J."/>
            <person name="Smirnov S."/>
            <person name="Smith C."/>
            <person name="Sougnez C."/>
            <person name="Spencer B."/>
            <person name="Stalker J."/>
            <person name="Stange-thomann N."/>
            <person name="Stavropoulos S."/>
            <person name="Stetson K."/>
            <person name="Stone C."/>
            <person name="Stone S."/>
            <person name="Stubbs M."/>
            <person name="Talamas J."/>
            <person name="Tchuinga P."/>
            <person name="Tenzing P."/>
            <person name="Tesfaye S."/>
            <person name="Theodore J."/>
            <person name="Thoulutsang Y."/>
            <person name="Topham K."/>
            <person name="Towey S."/>
            <person name="Tsamla T."/>
            <person name="Tsomo N."/>
            <person name="Vallee D."/>
            <person name="Vassiliev H."/>
            <person name="Venkataraman V."/>
            <person name="Vinson J."/>
            <person name="Vo A."/>
            <person name="Wade C."/>
            <person name="Wang S."/>
            <person name="Wangchuk T."/>
            <person name="Wangdi T."/>
            <person name="Whittaker C."/>
            <person name="Wilkinson J."/>
            <person name="Wu Y."/>
            <person name="Wyman D."/>
            <person name="Yadav S."/>
            <person name="Yang S."/>
            <person name="Yang X."/>
            <person name="Yeager S."/>
            <person name="Yee E."/>
            <person name="Young G."/>
            <person name="Zainoun J."/>
            <person name="Zembeck L."/>
            <person name="Zimmer A."/>
            <person name="Zody M."/>
            <person name="Lander E."/>
        </authorList>
    </citation>
    <scope>NUCLEOTIDE SEQUENCE [LARGE SCALE GENOMIC DNA]</scope>
</reference>
<dbReference type="PROSITE" id="PS00216">
    <property type="entry name" value="SUGAR_TRANSPORT_1"/>
    <property type="match status" value="1"/>
</dbReference>
<keyword evidence="3 5" id="KW-1133">Transmembrane helix</keyword>
<evidence type="ECO:0000313" key="7">
    <source>
        <dbReference type="Ensembl" id="ENSCSAVP00000006405.1"/>
    </source>
</evidence>
<dbReference type="HOGENOM" id="CLU_1991842_0_0_1"/>
<dbReference type="Proteomes" id="UP000007875">
    <property type="component" value="Unassembled WGS sequence"/>
</dbReference>
<protein>
    <recommendedName>
        <fullName evidence="6">Major facilitator superfamily (MFS) profile domain-containing protein</fullName>
    </recommendedName>
</protein>
<dbReference type="GO" id="GO:0022857">
    <property type="term" value="F:transmembrane transporter activity"/>
    <property type="evidence" value="ECO:0007669"/>
    <property type="project" value="InterPro"/>
</dbReference>
<dbReference type="InterPro" id="IPR005829">
    <property type="entry name" value="Sugar_transporter_CS"/>
</dbReference>
<feature type="domain" description="Major facilitator superfamily (MFS) profile" evidence="6">
    <location>
        <begin position="1"/>
        <end position="125"/>
    </location>
</feature>
<sequence>MIGCLVGSIFGGAISDRFGRKHTLIATFIIHIILHLPQSFLTTYTQYIIGVFIAGFVHIVQYLTSYVLAQEIVPPNKRAFAALATNICFGVGYLFVPLAAYFIRDWRWFLRAYVIAGVCYFPLLW</sequence>
<feature type="transmembrane region" description="Helical" evidence="5">
    <location>
        <begin position="80"/>
        <end position="102"/>
    </location>
</feature>
<dbReference type="PANTHER" id="PTHR24064">
    <property type="entry name" value="SOLUTE CARRIER FAMILY 22 MEMBER"/>
    <property type="match status" value="1"/>
</dbReference>
<dbReference type="InterPro" id="IPR011701">
    <property type="entry name" value="MFS"/>
</dbReference>
<accession>H2YM53</accession>
<feature type="transmembrane region" description="Helical" evidence="5">
    <location>
        <begin position="23"/>
        <end position="41"/>
    </location>
</feature>
<dbReference type="GeneTree" id="ENSGT00940000162538"/>
<evidence type="ECO:0000256" key="2">
    <source>
        <dbReference type="ARBA" id="ARBA00022692"/>
    </source>
</evidence>
<organism evidence="7 8">
    <name type="scientific">Ciona savignyi</name>
    <name type="common">Pacific transparent sea squirt</name>
    <dbReference type="NCBI Taxonomy" id="51511"/>
    <lineage>
        <taxon>Eukaryota</taxon>
        <taxon>Metazoa</taxon>
        <taxon>Chordata</taxon>
        <taxon>Tunicata</taxon>
        <taxon>Ascidiacea</taxon>
        <taxon>Phlebobranchia</taxon>
        <taxon>Cionidae</taxon>
        <taxon>Ciona</taxon>
    </lineage>
</organism>
<dbReference type="GO" id="GO:0016020">
    <property type="term" value="C:membrane"/>
    <property type="evidence" value="ECO:0007669"/>
    <property type="project" value="UniProtKB-SubCell"/>
</dbReference>
<evidence type="ECO:0000256" key="4">
    <source>
        <dbReference type="ARBA" id="ARBA00023136"/>
    </source>
</evidence>
<dbReference type="InterPro" id="IPR036259">
    <property type="entry name" value="MFS_trans_sf"/>
</dbReference>
<evidence type="ECO:0000256" key="1">
    <source>
        <dbReference type="ARBA" id="ARBA00004141"/>
    </source>
</evidence>
<dbReference type="Pfam" id="PF07690">
    <property type="entry name" value="MFS_1"/>
    <property type="match status" value="1"/>
</dbReference>
<dbReference type="SUPFAM" id="SSF103473">
    <property type="entry name" value="MFS general substrate transporter"/>
    <property type="match status" value="1"/>
</dbReference>
<comment type="subcellular location">
    <subcellularLocation>
        <location evidence="1">Membrane</location>
        <topology evidence="1">Multi-pass membrane protein</topology>
    </subcellularLocation>
</comment>
<name>H2YM53_CIOSA</name>
<evidence type="ECO:0000256" key="5">
    <source>
        <dbReference type="SAM" id="Phobius"/>
    </source>
</evidence>
<dbReference type="InterPro" id="IPR020846">
    <property type="entry name" value="MFS_dom"/>
</dbReference>
<dbReference type="Ensembl" id="ENSCSAVT00000006485.1">
    <property type="protein sequence ID" value="ENSCSAVP00000006405.1"/>
    <property type="gene ID" value="ENSCSAVG00000003834.1"/>
</dbReference>
<feature type="transmembrane region" description="Helical" evidence="5">
    <location>
        <begin position="108"/>
        <end position="124"/>
    </location>
</feature>
<reference evidence="7" key="3">
    <citation type="submission" date="2025-09" db="UniProtKB">
        <authorList>
            <consortium name="Ensembl"/>
        </authorList>
    </citation>
    <scope>IDENTIFICATION</scope>
</reference>
<evidence type="ECO:0000313" key="8">
    <source>
        <dbReference type="Proteomes" id="UP000007875"/>
    </source>
</evidence>
<dbReference type="Gene3D" id="1.20.1250.20">
    <property type="entry name" value="MFS general substrate transporter like domains"/>
    <property type="match status" value="1"/>
</dbReference>
<dbReference type="OMA" id="QWFLIAD"/>